<dbReference type="GO" id="GO:0022857">
    <property type="term" value="F:transmembrane transporter activity"/>
    <property type="evidence" value="ECO:0007669"/>
    <property type="project" value="TreeGrafter"/>
</dbReference>
<dbReference type="eggNOG" id="COG0577">
    <property type="taxonomic scope" value="Bacteria"/>
</dbReference>
<evidence type="ECO:0000256" key="1">
    <source>
        <dbReference type="ARBA" id="ARBA00004651"/>
    </source>
</evidence>
<keyword evidence="9" id="KW-0547">Nucleotide-binding</keyword>
<dbReference type="InterPro" id="IPR003838">
    <property type="entry name" value="ABC3_permease_C"/>
</dbReference>
<dbReference type="PANTHER" id="PTHR30572">
    <property type="entry name" value="MEMBRANE COMPONENT OF TRANSPORTER-RELATED"/>
    <property type="match status" value="1"/>
</dbReference>
<evidence type="ECO:0000256" key="4">
    <source>
        <dbReference type="ARBA" id="ARBA00022989"/>
    </source>
</evidence>
<protein>
    <submittedName>
        <fullName evidence="9">Macrolide export ATP-binding/permease protein MacB</fullName>
    </submittedName>
</protein>
<sequence>MELIINYIKVAIRSLFKNRSDAILNVMGLSIGITISILVLMYVRYELTYDKTYTSNNRTYRVITKGNIGGNPFSNAMTPEPLSGFLREEFPAIESAVKLVRGTNKLVSYKEKKFNEDNFFYADTGFFSVFNIPIIKGDTQNLLNEDDDIIITTPIAKKYFGNEDPIGKLLKLDNGLQFYVSGVCRPQPANSHFHFDFIASQQSIKQLYQAQNEGYQQEQPNWLRINWYTYFVIRKNQDINTLEQQIQKELHKKVQQQVADHMEKNDSIVHTIRSLSFHLQPIESIHLHSNLDDELEANSKFIYVALFLSLAIFVLLITCINFMNLTTARASIRIKEIGVRKLVGVNRKSLMTQFMVEAITYSFVALFMGLVMVELLLPAFNSLFKLHLSLNWREGRIDLLYVILLTFFIGILSGIYPAISFSRLKEASIFKDGFKPKKKGVIVRGALAAAQMTVTTFLIILCLSMIWQIQYLKKKDLGFDSNNIVVVERGYSIGKKFDQFKEQIKSIPKVQEVSACAVLPGKKASLNSIRYTSKNGDKLVLIPLNYVEKDFFKTLDIKLEAGSIWYNTDNHTSELVINKKAQEFLHMNKPLGQRMTIISNDPHESSIKGVVKNFHFEPVQFPIRPLVLKNFSKNDYYDNLLIKVNAKEDIKQVIQQINLQWNKFTDNDPFEYKMLNSVLSDNLKEETLVLKISLVFMLLSMLVAWLGLRAFSVYICEMKDKEFRTRKMIGAYPKQILWELFMSISQYILPGILLAIPVSFFVVTLWLNGFAYYSRMPLFFMMVTSLMVWVMCFVLVLAHSSKNVHASPVDMES</sequence>
<reference evidence="9 10" key="1">
    <citation type="journal article" date="2014" name="Genome Announc.">
        <title>Draft Genome Sequence of Cytophaga fermentans JCM 21142T, a Facultative Anaerobe Isolated from Marine Mud.</title>
        <authorList>
            <person name="Starns D."/>
            <person name="Oshima K."/>
            <person name="Suda W."/>
            <person name="Iino T."/>
            <person name="Yuki M."/>
            <person name="Inoue J."/>
            <person name="Kitamura K."/>
            <person name="Iida T."/>
            <person name="Darby A."/>
            <person name="Hattori M."/>
            <person name="Ohkuma M."/>
        </authorList>
    </citation>
    <scope>NUCLEOTIDE SEQUENCE [LARGE SCALE GENOMIC DNA]</scope>
    <source>
        <strain evidence="9 10">JCM 21142</strain>
    </source>
</reference>
<feature type="transmembrane region" description="Helical" evidence="6">
    <location>
        <begin position="692"/>
        <end position="715"/>
    </location>
</feature>
<dbReference type="PANTHER" id="PTHR30572:SF18">
    <property type="entry name" value="ABC-TYPE MACROLIDE FAMILY EXPORT SYSTEM PERMEASE COMPONENT 2"/>
    <property type="match status" value="1"/>
</dbReference>
<evidence type="ECO:0000256" key="6">
    <source>
        <dbReference type="SAM" id="Phobius"/>
    </source>
</evidence>
<dbReference type="GO" id="GO:0005524">
    <property type="term" value="F:ATP binding"/>
    <property type="evidence" value="ECO:0007669"/>
    <property type="project" value="UniProtKB-KW"/>
</dbReference>
<feature type="transmembrane region" description="Helical" evidence="6">
    <location>
        <begin position="358"/>
        <end position="380"/>
    </location>
</feature>
<comment type="caution">
    <text evidence="9">The sequence shown here is derived from an EMBL/GenBank/DDBJ whole genome shotgun (WGS) entry which is preliminary data.</text>
</comment>
<dbReference type="STRING" id="869213.GCA_000517085_04657"/>
<dbReference type="Pfam" id="PF12704">
    <property type="entry name" value="MacB_PCD"/>
    <property type="match status" value="2"/>
</dbReference>
<evidence type="ECO:0000313" key="9">
    <source>
        <dbReference type="EMBL" id="GAF04517.1"/>
    </source>
</evidence>
<organism evidence="9 10">
    <name type="scientific">Saccharicrinis fermentans DSM 9555 = JCM 21142</name>
    <dbReference type="NCBI Taxonomy" id="869213"/>
    <lineage>
        <taxon>Bacteria</taxon>
        <taxon>Pseudomonadati</taxon>
        <taxon>Bacteroidota</taxon>
        <taxon>Bacteroidia</taxon>
        <taxon>Marinilabiliales</taxon>
        <taxon>Marinilabiliaceae</taxon>
        <taxon>Saccharicrinis</taxon>
    </lineage>
</organism>
<feature type="domain" description="ABC3 transporter permease C-terminal" evidence="7">
    <location>
        <begin position="695"/>
        <end position="804"/>
    </location>
</feature>
<feature type="transmembrane region" description="Helical" evidence="6">
    <location>
        <begin position="22"/>
        <end position="43"/>
    </location>
</feature>
<dbReference type="GO" id="GO:0005886">
    <property type="term" value="C:plasma membrane"/>
    <property type="evidence" value="ECO:0007669"/>
    <property type="project" value="UniProtKB-SubCell"/>
</dbReference>
<feature type="domain" description="ABC3 transporter permease C-terminal" evidence="7">
    <location>
        <begin position="309"/>
        <end position="423"/>
    </location>
</feature>
<feature type="transmembrane region" description="Helical" evidence="6">
    <location>
        <begin position="736"/>
        <end position="766"/>
    </location>
</feature>
<dbReference type="EMBL" id="BAMD01000047">
    <property type="protein sequence ID" value="GAF04517.1"/>
    <property type="molecule type" value="Genomic_DNA"/>
</dbReference>
<keyword evidence="3 6" id="KW-0812">Transmembrane</keyword>
<evidence type="ECO:0000259" key="7">
    <source>
        <dbReference type="Pfam" id="PF02687"/>
    </source>
</evidence>
<keyword evidence="9" id="KW-0067">ATP-binding</keyword>
<evidence type="ECO:0000256" key="2">
    <source>
        <dbReference type="ARBA" id="ARBA00022475"/>
    </source>
</evidence>
<dbReference type="OrthoDB" id="9770036at2"/>
<evidence type="ECO:0000256" key="5">
    <source>
        <dbReference type="ARBA" id="ARBA00023136"/>
    </source>
</evidence>
<dbReference type="RefSeq" id="WP_027473826.1">
    <property type="nucleotide sequence ID" value="NZ_BAMD01000047.1"/>
</dbReference>
<feature type="domain" description="MacB-like periplasmic core" evidence="8">
    <location>
        <begin position="453"/>
        <end position="657"/>
    </location>
</feature>
<dbReference type="InterPro" id="IPR050250">
    <property type="entry name" value="Macrolide_Exporter_MacB"/>
</dbReference>
<gene>
    <name evidence="9" type="ORF">JCM21142_83225</name>
</gene>
<evidence type="ECO:0000256" key="3">
    <source>
        <dbReference type="ARBA" id="ARBA00022692"/>
    </source>
</evidence>
<feature type="domain" description="MacB-like periplasmic core" evidence="8">
    <location>
        <begin position="23"/>
        <end position="248"/>
    </location>
</feature>
<name>W7Y8E5_9BACT</name>
<keyword evidence="2" id="KW-1003">Cell membrane</keyword>
<dbReference type="InterPro" id="IPR025857">
    <property type="entry name" value="MacB_PCD"/>
</dbReference>
<feature type="transmembrane region" description="Helical" evidence="6">
    <location>
        <begin position="301"/>
        <end position="323"/>
    </location>
</feature>
<comment type="subcellular location">
    <subcellularLocation>
        <location evidence="1">Cell membrane</location>
        <topology evidence="1">Multi-pass membrane protein</topology>
    </subcellularLocation>
</comment>
<feature type="transmembrane region" description="Helical" evidence="6">
    <location>
        <begin position="778"/>
        <end position="798"/>
    </location>
</feature>
<keyword evidence="4 6" id="KW-1133">Transmembrane helix</keyword>
<evidence type="ECO:0000313" key="10">
    <source>
        <dbReference type="Proteomes" id="UP000019402"/>
    </source>
</evidence>
<dbReference type="Pfam" id="PF02687">
    <property type="entry name" value="FtsX"/>
    <property type="match status" value="2"/>
</dbReference>
<feature type="transmembrane region" description="Helical" evidence="6">
    <location>
        <begin position="400"/>
        <end position="421"/>
    </location>
</feature>
<proteinExistence type="predicted"/>
<dbReference type="AlphaFoldDB" id="W7Y8E5"/>
<accession>W7Y8E5</accession>
<evidence type="ECO:0000259" key="8">
    <source>
        <dbReference type="Pfam" id="PF12704"/>
    </source>
</evidence>
<keyword evidence="5 6" id="KW-0472">Membrane</keyword>
<feature type="transmembrane region" description="Helical" evidence="6">
    <location>
        <begin position="441"/>
        <end position="467"/>
    </location>
</feature>
<keyword evidence="10" id="KW-1185">Reference proteome</keyword>
<dbReference type="Proteomes" id="UP000019402">
    <property type="component" value="Unassembled WGS sequence"/>
</dbReference>